<dbReference type="EMBL" id="CCXS01000001">
    <property type="protein sequence ID" value="CEG23002.1"/>
    <property type="molecule type" value="Genomic_DNA"/>
</dbReference>
<evidence type="ECO:0000259" key="7">
    <source>
        <dbReference type="Pfam" id="PF01957"/>
    </source>
</evidence>
<evidence type="ECO:0000256" key="6">
    <source>
        <dbReference type="SAM" id="SignalP"/>
    </source>
</evidence>
<accession>A0A098EMH8</accession>
<dbReference type="InterPro" id="IPR052165">
    <property type="entry name" value="Membrane_assoc_protease"/>
</dbReference>
<comment type="subcellular location">
    <subcellularLocation>
        <location evidence="1">Membrane</location>
        <topology evidence="1">Multi-pass membrane protein</topology>
    </subcellularLocation>
</comment>
<evidence type="ECO:0000256" key="1">
    <source>
        <dbReference type="ARBA" id="ARBA00004141"/>
    </source>
</evidence>
<evidence type="ECO:0000256" key="3">
    <source>
        <dbReference type="ARBA" id="ARBA00022989"/>
    </source>
</evidence>
<feature type="transmembrane region" description="Helical" evidence="5">
    <location>
        <begin position="43"/>
        <end position="63"/>
    </location>
</feature>
<reference evidence="9 10" key="1">
    <citation type="submission" date="2014-09" db="EMBL/GenBank/DDBJ databases">
        <authorList>
            <person name="Urmite Genomes Urmite Genomes"/>
        </authorList>
    </citation>
    <scope>NUCLEOTIDE SEQUENCE [LARGE SCALE GENOMIC DNA]</scope>
    <source>
        <strain evidence="9 10">ES2</strain>
    </source>
</reference>
<proteinExistence type="predicted"/>
<dbReference type="Pfam" id="PF24961">
    <property type="entry name" value="NfeD_membrane"/>
    <property type="match status" value="1"/>
</dbReference>
<dbReference type="InterPro" id="IPR056739">
    <property type="entry name" value="NfeD_membrane"/>
</dbReference>
<feature type="transmembrane region" description="Helical" evidence="5">
    <location>
        <begin position="70"/>
        <end position="87"/>
    </location>
</feature>
<evidence type="ECO:0000256" key="4">
    <source>
        <dbReference type="ARBA" id="ARBA00023136"/>
    </source>
</evidence>
<dbReference type="PANTHER" id="PTHR33507:SF3">
    <property type="entry name" value="INNER MEMBRANE PROTEIN YBBJ"/>
    <property type="match status" value="1"/>
</dbReference>
<dbReference type="InterPro" id="IPR012340">
    <property type="entry name" value="NA-bd_OB-fold"/>
</dbReference>
<feature type="signal peptide" evidence="6">
    <location>
        <begin position="1"/>
        <end position="26"/>
    </location>
</feature>
<dbReference type="AlphaFoldDB" id="A0A098EMH8"/>
<keyword evidence="2 5" id="KW-0812">Transmembrane</keyword>
<dbReference type="STRING" id="1499687.BN1080_01941"/>
<evidence type="ECO:0000313" key="9">
    <source>
        <dbReference type="EMBL" id="CEG23002.1"/>
    </source>
</evidence>
<gene>
    <name evidence="9" type="ORF">BN1080_01941</name>
</gene>
<dbReference type="Gene3D" id="2.40.50.140">
    <property type="entry name" value="Nucleic acid-binding proteins"/>
    <property type="match status" value="1"/>
</dbReference>
<dbReference type="Proteomes" id="UP000043699">
    <property type="component" value="Unassembled WGS sequence"/>
</dbReference>
<dbReference type="RefSeq" id="WP_234398954.1">
    <property type="nucleotide sequence ID" value="NZ_CCXS01000001.1"/>
</dbReference>
<keyword evidence="10" id="KW-1185">Reference proteome</keyword>
<keyword evidence="6" id="KW-0732">Signal</keyword>
<dbReference type="InterPro" id="IPR002810">
    <property type="entry name" value="NfeD-like_C"/>
</dbReference>
<feature type="transmembrane region" description="Helical" evidence="5">
    <location>
        <begin position="118"/>
        <end position="137"/>
    </location>
</feature>
<evidence type="ECO:0000259" key="8">
    <source>
        <dbReference type="Pfam" id="PF24961"/>
    </source>
</evidence>
<dbReference type="SUPFAM" id="SSF141322">
    <property type="entry name" value="NfeD domain-like"/>
    <property type="match status" value="1"/>
</dbReference>
<evidence type="ECO:0000313" key="10">
    <source>
        <dbReference type="Proteomes" id="UP000043699"/>
    </source>
</evidence>
<dbReference type="PANTHER" id="PTHR33507">
    <property type="entry name" value="INNER MEMBRANE PROTEIN YBBJ"/>
    <property type="match status" value="1"/>
</dbReference>
<dbReference type="Pfam" id="PF01957">
    <property type="entry name" value="NfeD"/>
    <property type="match status" value="1"/>
</dbReference>
<evidence type="ECO:0000256" key="5">
    <source>
        <dbReference type="SAM" id="Phobius"/>
    </source>
</evidence>
<name>A0A098EMH8_9BACL</name>
<keyword evidence="3 5" id="KW-1133">Transmembrane helix</keyword>
<sequence>MHPFRIFSAFMALSALSVFFMPGALAAESAEAGSTFGSQLVEFITHPVVVPVLLSIAALGILLEMFTPGMGVPGLIGFTALAIYFYGHWAAGLAGWSTLFLLILGVTLLLVELIIPIGLIGFLGLLAILGSVLLAGGDLKTTAIAILIALIVATAGMVIIVKFFGKRLHLFKRVVLTDSTNTESGYVSNVNRYELVGQFAKTATALRPSGTIKLMDERIDAVSDGRFIDAGKEVKIIKVEGSRIVVREVEKEEEE</sequence>
<dbReference type="GO" id="GO:0005886">
    <property type="term" value="C:plasma membrane"/>
    <property type="evidence" value="ECO:0007669"/>
    <property type="project" value="TreeGrafter"/>
</dbReference>
<protein>
    <submittedName>
        <fullName evidence="9">Uncharacterized protein</fullName>
    </submittedName>
</protein>
<feature type="domain" description="NfeD integral membrane" evidence="8">
    <location>
        <begin position="49"/>
        <end position="162"/>
    </location>
</feature>
<feature type="domain" description="NfeD-like C-terminal" evidence="7">
    <location>
        <begin position="194"/>
        <end position="247"/>
    </location>
</feature>
<feature type="transmembrane region" description="Helical" evidence="5">
    <location>
        <begin position="93"/>
        <end position="111"/>
    </location>
</feature>
<organism evidence="9 10">
    <name type="scientific">Planococcus massiliensis</name>
    <dbReference type="NCBI Taxonomy" id="1499687"/>
    <lineage>
        <taxon>Bacteria</taxon>
        <taxon>Bacillati</taxon>
        <taxon>Bacillota</taxon>
        <taxon>Bacilli</taxon>
        <taxon>Bacillales</taxon>
        <taxon>Caryophanaceae</taxon>
        <taxon>Planococcus</taxon>
    </lineage>
</organism>
<keyword evidence="4 5" id="KW-0472">Membrane</keyword>
<evidence type="ECO:0000256" key="2">
    <source>
        <dbReference type="ARBA" id="ARBA00022692"/>
    </source>
</evidence>
<feature type="transmembrane region" description="Helical" evidence="5">
    <location>
        <begin position="143"/>
        <end position="164"/>
    </location>
</feature>
<feature type="chain" id="PRO_5001934146" evidence="6">
    <location>
        <begin position="27"/>
        <end position="255"/>
    </location>
</feature>